<dbReference type="OrthoDB" id="6505467at2"/>
<evidence type="ECO:0000256" key="2">
    <source>
        <dbReference type="SAM" id="MobiDB-lite"/>
    </source>
</evidence>
<feature type="compositionally biased region" description="Polar residues" evidence="2">
    <location>
        <begin position="27"/>
        <end position="36"/>
    </location>
</feature>
<gene>
    <name evidence="1" type="primary">rcsF</name>
    <name evidence="3" type="ORF">NG42_16545</name>
    <name evidence="4" type="ORF">NG43_14985</name>
</gene>
<comment type="caution">
    <text evidence="3">The sequence shown here is derived from an EMBL/GenBank/DDBJ whole genome shotgun (WGS) entry which is preliminary data.</text>
</comment>
<dbReference type="Pfam" id="PF16358">
    <property type="entry name" value="RcsF"/>
    <property type="match status" value="1"/>
</dbReference>
<protein>
    <recommendedName>
        <fullName evidence="1">Outer membrane lipoprotein RcsF</fullName>
    </recommendedName>
</protein>
<keyword evidence="1" id="KW-1015">Disulfide bond</keyword>
<dbReference type="GO" id="GO:0035556">
    <property type="term" value="P:intracellular signal transduction"/>
    <property type="evidence" value="ECO:0007669"/>
    <property type="project" value="InterPro"/>
</dbReference>
<reference evidence="5 6" key="1">
    <citation type="journal article" date="2015" name="Int. J. Syst. Evol. Microbiol.">
        <title>Erwinia iniecta sp. nov., isolated from Russian wheat aphids (Diuraphis noxia).</title>
        <authorList>
            <person name="Campillo T."/>
            <person name="Luna E."/>
            <person name="Portier P."/>
            <person name="Fischer-Le Saux M."/>
            <person name="Lapitan N."/>
            <person name="Tisserat N.A."/>
            <person name="Leach J.E."/>
        </authorList>
    </citation>
    <scope>NUCLEOTIDE SEQUENCE [LARGE SCALE GENOMIC DNA]</scope>
    <source>
        <strain evidence="3 6">B120</strain>
        <strain evidence="4 5">B149</strain>
    </source>
</reference>
<evidence type="ECO:0000313" key="5">
    <source>
        <dbReference type="Proteomes" id="UP000036851"/>
    </source>
</evidence>
<dbReference type="InterPro" id="IPR030852">
    <property type="entry name" value="RcsF"/>
</dbReference>
<keyword evidence="6" id="KW-1185">Reference proteome</keyword>
<proteinExistence type="inferred from homology"/>
<dbReference type="STRING" id="1560201.NG42_16545"/>
<name>A0A0L7SZF6_9GAMM</name>
<dbReference type="RefSeq" id="WP_052900996.1">
    <property type="nucleotide sequence ID" value="NZ_JRXE01000024.1"/>
</dbReference>
<dbReference type="NCBIfam" id="NF008048">
    <property type="entry name" value="PRK10781.1"/>
    <property type="match status" value="1"/>
</dbReference>
<dbReference type="Proteomes" id="UP000036851">
    <property type="component" value="Unassembled WGS sequence"/>
</dbReference>
<accession>A0A0L7SZF6</accession>
<dbReference type="EMBL" id="JRXF01000024">
    <property type="protein sequence ID" value="KOC91651.1"/>
    <property type="molecule type" value="Genomic_DNA"/>
</dbReference>
<organism evidence="3 6">
    <name type="scientific">Winslowiella iniecta</name>
    <dbReference type="NCBI Taxonomy" id="1560201"/>
    <lineage>
        <taxon>Bacteria</taxon>
        <taxon>Pseudomonadati</taxon>
        <taxon>Pseudomonadota</taxon>
        <taxon>Gammaproteobacteria</taxon>
        <taxon>Enterobacterales</taxon>
        <taxon>Erwiniaceae</taxon>
        <taxon>Winslowiella</taxon>
    </lineage>
</organism>
<evidence type="ECO:0000313" key="6">
    <source>
        <dbReference type="Proteomes" id="UP000037088"/>
    </source>
</evidence>
<feature type="disulfide bond" evidence="1">
    <location>
        <begin position="75"/>
        <end position="119"/>
    </location>
</feature>
<sequence>MRVIPLCLLALSLTGCSMLHKSPEPVRSSTTQSTPTEPVRAKPAPRPAPVKLYTNAEDLVSKPFRDLGEVSGDDCQSSTQDSPANINTARKRMQIRASGMKANAVLLHKCEIVTGSPGCYRQAICQGSALKVSDQ</sequence>
<feature type="region of interest" description="Disordered" evidence="2">
    <location>
        <begin position="20"/>
        <end position="53"/>
    </location>
</feature>
<comment type="function">
    <text evidence="1">Essential component of the Rcs signaling system, which controls transcription of numerous genes. Plays a role in signal transduction from the cell surface to the histidine kinase RcsC. May detect outer membrane defects.</text>
</comment>
<evidence type="ECO:0000313" key="3">
    <source>
        <dbReference type="EMBL" id="KOC88503.1"/>
    </source>
</evidence>
<comment type="similarity">
    <text evidence="1">Belongs to the RcsF family.</text>
</comment>
<comment type="subcellular location">
    <subcellularLocation>
        <location evidence="1">Cell outer membrane</location>
        <topology evidence="1">Lipid-anchor</topology>
        <orientation evidence="1">Periplasmic side</orientation>
    </subcellularLocation>
</comment>
<dbReference type="Proteomes" id="UP000037088">
    <property type="component" value="Unassembled WGS sequence"/>
</dbReference>
<keyword evidence="1" id="KW-0998">Cell outer membrane</keyword>
<dbReference type="GO" id="GO:0031241">
    <property type="term" value="C:periplasmic side of cell outer membrane"/>
    <property type="evidence" value="ECO:0007669"/>
    <property type="project" value="UniProtKB-UniRule"/>
</dbReference>
<evidence type="ECO:0000256" key="1">
    <source>
        <dbReference type="HAMAP-Rule" id="MF_00976"/>
    </source>
</evidence>
<dbReference type="HAMAP" id="MF_00976">
    <property type="entry name" value="RcsF"/>
    <property type="match status" value="1"/>
</dbReference>
<dbReference type="EMBL" id="JRXE01000024">
    <property type="protein sequence ID" value="KOC88503.1"/>
    <property type="molecule type" value="Genomic_DNA"/>
</dbReference>
<keyword evidence="1" id="KW-0472">Membrane</keyword>
<dbReference type="Gene3D" id="3.30.110.70">
    <property type="entry name" value="Hypothetical protein apc22750. Chain B"/>
    <property type="match status" value="1"/>
</dbReference>
<dbReference type="PATRIC" id="fig|1560201.3.peg.3503"/>
<dbReference type="AlphaFoldDB" id="A0A0L7SZF6"/>
<feature type="disulfide bond" evidence="1">
    <location>
        <begin position="110"/>
        <end position="125"/>
    </location>
</feature>
<evidence type="ECO:0000313" key="4">
    <source>
        <dbReference type="EMBL" id="KOC91651.1"/>
    </source>
</evidence>
<dbReference type="PROSITE" id="PS51257">
    <property type="entry name" value="PROKAR_LIPOPROTEIN"/>
    <property type="match status" value="1"/>
</dbReference>